<feature type="repeat" description="ANK" evidence="3">
    <location>
        <begin position="46"/>
        <end position="78"/>
    </location>
</feature>
<dbReference type="KEGG" id="fop:FNB79_09770"/>
<dbReference type="SUPFAM" id="SSF101898">
    <property type="entry name" value="NHL repeat"/>
    <property type="match status" value="1"/>
</dbReference>
<reference evidence="4 5" key="1">
    <citation type="submission" date="2019-07" db="EMBL/GenBank/DDBJ databases">
        <title>Genome sequencing for Formosa sp. PS13.</title>
        <authorList>
            <person name="Park S.-J."/>
        </authorList>
    </citation>
    <scope>NUCLEOTIDE SEQUENCE [LARGE SCALE GENOMIC DNA]</scope>
    <source>
        <strain evidence="4 5">PS13</strain>
    </source>
</reference>
<dbReference type="AlphaFoldDB" id="A0A516GRV8"/>
<proteinExistence type="predicted"/>
<dbReference type="RefSeq" id="WP_143381131.1">
    <property type="nucleotide sequence ID" value="NZ_CP041637.1"/>
</dbReference>
<evidence type="ECO:0000313" key="4">
    <source>
        <dbReference type="EMBL" id="QDO94246.1"/>
    </source>
</evidence>
<protein>
    <submittedName>
        <fullName evidence="4">Uncharacterized protein</fullName>
    </submittedName>
</protein>
<dbReference type="OrthoDB" id="407974at2"/>
<organism evidence="4 5">
    <name type="scientific">Formosa sediminum</name>
    <dbReference type="NCBI Taxonomy" id="2594004"/>
    <lineage>
        <taxon>Bacteria</taxon>
        <taxon>Pseudomonadati</taxon>
        <taxon>Bacteroidota</taxon>
        <taxon>Flavobacteriia</taxon>
        <taxon>Flavobacteriales</taxon>
        <taxon>Flavobacteriaceae</taxon>
        <taxon>Formosa</taxon>
    </lineage>
</organism>
<dbReference type="SUPFAM" id="SSF48403">
    <property type="entry name" value="Ankyrin repeat"/>
    <property type="match status" value="1"/>
</dbReference>
<dbReference type="PANTHER" id="PTHR24123">
    <property type="entry name" value="ANKYRIN REPEAT-CONTAINING"/>
    <property type="match status" value="1"/>
</dbReference>
<accession>A0A516GRV8</accession>
<keyword evidence="5" id="KW-1185">Reference proteome</keyword>
<dbReference type="InterPro" id="IPR002110">
    <property type="entry name" value="Ankyrin_rpt"/>
</dbReference>
<gene>
    <name evidence="4" type="ORF">FNB79_09770</name>
</gene>
<dbReference type="Proteomes" id="UP000319209">
    <property type="component" value="Chromosome"/>
</dbReference>
<dbReference type="Gene3D" id="1.25.40.20">
    <property type="entry name" value="Ankyrin repeat-containing domain"/>
    <property type="match status" value="1"/>
</dbReference>
<evidence type="ECO:0000256" key="1">
    <source>
        <dbReference type="ARBA" id="ARBA00022737"/>
    </source>
</evidence>
<dbReference type="PROSITE" id="PS50088">
    <property type="entry name" value="ANK_REPEAT"/>
    <property type="match status" value="1"/>
</dbReference>
<keyword evidence="2 3" id="KW-0040">ANK repeat</keyword>
<name>A0A516GRV8_9FLAO</name>
<dbReference type="Pfam" id="PF12796">
    <property type="entry name" value="Ank_2"/>
    <property type="match status" value="1"/>
</dbReference>
<sequence length="563" mass="64613">MVKENIYQTDHTKTPEIFELIKNHQNSDAIKHLDNHPEEINLKGWMDHTPLHKAAECGNFEITKYLIENGAKINAERSGVYATPLCWAKTLEIAILLLDSGATMNDRELDMATRDDRTEIIDELLTRGAKINIEEPQFLNCHSIKTLDIYLKHNTDISLKDKNNSSILHSKAWSDNVEVFEHAFKNGAKWHKDSSSRTPYVLAQQGARKKIIEHLQTNYPELTSHQITKIQKPESLSFEQIYFLSEHPIEDDEIIALTKSSTVIRYKHQKNQFIAINAISIDLPTIRNFTFDESNNIIIPTTDNKLLKIDSKTFELMESIDFNEGRLDQITFLPKKKIYLSSDGWTSYILDLKFKLLEKHSMDDGVFFPLINKNEDLVSTYCYDQETYHSIYTLSGENELNYIHTFFIEWNNSSEGFGFNSSGNKFAVSFPKALSLCEMQGEEVTTIWTVDISKFKSEHDLSDLVFINDDFIALAKGKKIILYSSTGEIENETGLNLISEIRGVKLIKNKSSMIIRTHSEIISVDIEEIKKGITKYKSNGGDSANLNTSANNKQQSWWKRLWS</sequence>
<evidence type="ECO:0000256" key="3">
    <source>
        <dbReference type="PROSITE-ProRule" id="PRU00023"/>
    </source>
</evidence>
<evidence type="ECO:0000256" key="2">
    <source>
        <dbReference type="ARBA" id="ARBA00023043"/>
    </source>
</evidence>
<dbReference type="PANTHER" id="PTHR24123:SF33">
    <property type="entry name" value="PROTEIN HOS4"/>
    <property type="match status" value="1"/>
</dbReference>
<dbReference type="PROSITE" id="PS50297">
    <property type="entry name" value="ANK_REP_REGION"/>
    <property type="match status" value="1"/>
</dbReference>
<evidence type="ECO:0000313" key="5">
    <source>
        <dbReference type="Proteomes" id="UP000319209"/>
    </source>
</evidence>
<dbReference type="SMART" id="SM00248">
    <property type="entry name" value="ANK"/>
    <property type="match status" value="3"/>
</dbReference>
<dbReference type="InterPro" id="IPR036770">
    <property type="entry name" value="Ankyrin_rpt-contain_sf"/>
</dbReference>
<dbReference type="InterPro" id="IPR051165">
    <property type="entry name" value="Multifunctional_ANK_Repeat"/>
</dbReference>
<dbReference type="EMBL" id="CP041637">
    <property type="protein sequence ID" value="QDO94246.1"/>
    <property type="molecule type" value="Genomic_DNA"/>
</dbReference>
<keyword evidence="1" id="KW-0677">Repeat</keyword>